<dbReference type="Gene3D" id="2.40.10.500">
    <property type="match status" value="2"/>
</dbReference>
<dbReference type="InterPro" id="IPR050952">
    <property type="entry name" value="TRIM-NHL_E3_ligases"/>
</dbReference>
<organism evidence="8 10">
    <name type="scientific">Adineta ricciae</name>
    <name type="common">Rotifer</name>
    <dbReference type="NCBI Taxonomy" id="249248"/>
    <lineage>
        <taxon>Eukaryota</taxon>
        <taxon>Metazoa</taxon>
        <taxon>Spiralia</taxon>
        <taxon>Gnathifera</taxon>
        <taxon>Rotifera</taxon>
        <taxon>Eurotatoria</taxon>
        <taxon>Bdelloidea</taxon>
        <taxon>Adinetida</taxon>
        <taxon>Adinetidae</taxon>
        <taxon>Adineta</taxon>
    </lineage>
</organism>
<gene>
    <name evidence="9" type="ORF">EDS130_LOCUS21033</name>
    <name evidence="8" type="ORF">XAT740_LOCUS5718</name>
</gene>
<dbReference type="OrthoDB" id="6228714at2759"/>
<feature type="chain" id="PRO_5036409560" description="EGF-like domain-containing protein" evidence="6">
    <location>
        <begin position="23"/>
        <end position="1144"/>
    </location>
</feature>
<feature type="disulfide bond" evidence="3">
    <location>
        <begin position="981"/>
        <end position="990"/>
    </location>
</feature>
<feature type="repeat" description="NHL" evidence="4">
    <location>
        <begin position="788"/>
        <end position="824"/>
    </location>
</feature>
<accession>A0A813WUP4</accession>
<evidence type="ECO:0000313" key="10">
    <source>
        <dbReference type="Proteomes" id="UP000663828"/>
    </source>
</evidence>
<sequence length="1144" mass="125157">MMLKNVFAVVFLTCLLIIVNVSDELQLSSDKTWDQNGITVVGNANGSSGSSLYYLDQPAGIVIPDDDGDVLYVSDDFNNRIVAVQLEVTNDVFTIGSGNGSALTEFTRPCDVFIIDAALYINDAHNSRVKRTSLNGSNPTIVLNYTGALNSPTFLYVDKNNGIYLSNTNGHTIVYFPVNSSYSSVVAGTGMPGANTYQLCSPYGFFVTDNGTLYIADSSNHRILKWLSGASSGTVVAGNGTAGATLSQLFVPTDVIVDDNEQIYICEYGNSRITRWKPNSPFGECIAACTGTSGIAATQLYYPISLAFDRCGSIYVSDSGNNRTQKFQITPHNISFNQPKFSTCTTWKSHATTSLNQSHVGTTAYSLFIDTNNMIYVSEYARSRVQVWLEDITTPTKNISGGLSYPYSVFVADNGDVYVDNGVFNNRVDKWTINTTNGVPAMYVQGRCRGLFVDVYENIYCSMDLQHCVVKRSCNDGPNVTKMIAGNGNVGALAHMLHGPTGIFVDINTNLYVADCYNNRIQLFLSGKLNATTIAGSGAPGTISLMCPTDIKLDADGYLFIVDSQNNRIVRSRSLGFECIVGCSSGAGSTSNKLNQPMTISFDSFGNLFVADLLNNRIQKFLLTNENCFVSYNQPKFCLNATWDSNATTFLDSKIIGSEPQDIFIDTNDTAYLVSRVSGDVFITSKDGNNTLLLNISVSSKIRYSLFVANNKDVYVDNGAVDGSVDRWIFSTAKVVTSMNVTSLCYDLFIDIDDVLYCSDDNQHQVVKTLLESNSSTVTIAAGNGTQGSESNMLYFPRGIFVDMNRNLYVADCGNNRVQKYSSNQLNGITIVGTGSNHSIILSCPAGIVLDGNDYLFIVDSNNNRIIGSSSNGFRCIVGCSAVAGSAADELKSPQQISFDSYGNLFVTDSDNDRVQKFLLDPNSCDNITLSTTKQTSLYSTGLSTTAPISTSNICDMLRPCQYNGSCYAGNNTQYGYICTCLSDFNGTECQYDYRLCKPNTCWNNGVCYGTPNSTFLCSCQMGWMGIYCEEKLNYCQNVTCENNGVCRGLLLGYRCECLGHSYSGRHCEFTDGSIILYKKVAKSFAYIAIIAMSLVALFVVFMDILKYCFGIDLVDRDLPRRNKVKKRRAPVILRFIYVDSVRS</sequence>
<feature type="domain" description="EGF-like" evidence="7">
    <location>
        <begin position="951"/>
        <end position="991"/>
    </location>
</feature>
<comment type="caution">
    <text evidence="8">The sequence shown here is derived from an EMBL/GenBank/DDBJ whole genome shotgun (WGS) entry which is preliminary data.</text>
</comment>
<evidence type="ECO:0000313" key="8">
    <source>
        <dbReference type="EMBL" id="CAF0855754.1"/>
    </source>
</evidence>
<dbReference type="InterPro" id="IPR000742">
    <property type="entry name" value="EGF"/>
</dbReference>
<feature type="domain" description="EGF-like" evidence="7">
    <location>
        <begin position="1032"/>
        <end position="1069"/>
    </location>
</feature>
<feature type="repeat" description="NHL" evidence="4">
    <location>
        <begin position="287"/>
        <end position="330"/>
    </location>
</feature>
<evidence type="ECO:0000256" key="2">
    <source>
        <dbReference type="ARBA" id="ARBA00023157"/>
    </source>
</evidence>
<keyword evidence="5" id="KW-1133">Transmembrane helix</keyword>
<dbReference type="PROSITE" id="PS01186">
    <property type="entry name" value="EGF_2"/>
    <property type="match status" value="1"/>
</dbReference>
<dbReference type="GO" id="GO:0008270">
    <property type="term" value="F:zinc ion binding"/>
    <property type="evidence" value="ECO:0007669"/>
    <property type="project" value="UniProtKB-KW"/>
</dbReference>
<dbReference type="SUPFAM" id="SSF101898">
    <property type="entry name" value="NHL repeat"/>
    <property type="match status" value="3"/>
</dbReference>
<dbReference type="InterPro" id="IPR001881">
    <property type="entry name" value="EGF-like_Ca-bd_dom"/>
</dbReference>
<dbReference type="SMART" id="SM00181">
    <property type="entry name" value="EGF"/>
    <property type="match status" value="3"/>
</dbReference>
<dbReference type="InterPro" id="IPR011042">
    <property type="entry name" value="6-blade_b-propeller_TolB-like"/>
</dbReference>
<dbReference type="AlphaFoldDB" id="A0A813WUP4"/>
<evidence type="ECO:0000256" key="1">
    <source>
        <dbReference type="ARBA" id="ARBA00022737"/>
    </source>
</evidence>
<dbReference type="Gene3D" id="2.120.10.30">
    <property type="entry name" value="TolB, C-terminal domain"/>
    <property type="match status" value="3"/>
</dbReference>
<keyword evidence="3" id="KW-0245">EGF-like domain</keyword>
<dbReference type="SUPFAM" id="SSF57196">
    <property type="entry name" value="EGF/Laminin"/>
    <property type="match status" value="3"/>
</dbReference>
<feature type="repeat" description="NHL" evidence="4">
    <location>
        <begin position="488"/>
        <end position="527"/>
    </location>
</feature>
<dbReference type="PANTHER" id="PTHR24104:SF25">
    <property type="entry name" value="PROTEIN LIN-41"/>
    <property type="match status" value="1"/>
</dbReference>
<feature type="signal peptide" evidence="6">
    <location>
        <begin position="1"/>
        <end position="22"/>
    </location>
</feature>
<keyword evidence="5" id="KW-0472">Membrane</keyword>
<dbReference type="PROSITE" id="PS50026">
    <property type="entry name" value="EGF_3"/>
    <property type="match status" value="3"/>
</dbReference>
<feature type="transmembrane region" description="Helical" evidence="5">
    <location>
        <begin position="1085"/>
        <end position="1106"/>
    </location>
</feature>
<feature type="domain" description="EGF-like" evidence="7">
    <location>
        <begin position="993"/>
        <end position="1030"/>
    </location>
</feature>
<dbReference type="EMBL" id="CAJNOR010000251">
    <property type="protein sequence ID" value="CAF0855754.1"/>
    <property type="molecule type" value="Genomic_DNA"/>
</dbReference>
<dbReference type="CDD" id="cd00054">
    <property type="entry name" value="EGF_CA"/>
    <property type="match status" value="2"/>
</dbReference>
<evidence type="ECO:0000259" key="7">
    <source>
        <dbReference type="PROSITE" id="PS50026"/>
    </source>
</evidence>
<dbReference type="PROSITE" id="PS00022">
    <property type="entry name" value="EGF_1"/>
    <property type="match status" value="2"/>
</dbReference>
<evidence type="ECO:0000256" key="5">
    <source>
        <dbReference type="SAM" id="Phobius"/>
    </source>
</evidence>
<dbReference type="GO" id="GO:0005509">
    <property type="term" value="F:calcium ion binding"/>
    <property type="evidence" value="ECO:0007669"/>
    <property type="project" value="InterPro"/>
</dbReference>
<dbReference type="PROSITE" id="PS51125">
    <property type="entry name" value="NHL"/>
    <property type="match status" value="4"/>
</dbReference>
<evidence type="ECO:0000256" key="6">
    <source>
        <dbReference type="SAM" id="SignalP"/>
    </source>
</evidence>
<keyword evidence="2 3" id="KW-1015">Disulfide bond</keyword>
<dbReference type="PANTHER" id="PTHR24104">
    <property type="entry name" value="E3 UBIQUITIN-PROTEIN LIGASE NHLRC1-RELATED"/>
    <property type="match status" value="1"/>
</dbReference>
<keyword evidence="6" id="KW-0732">Signal</keyword>
<dbReference type="Gene3D" id="2.10.25.10">
    <property type="entry name" value="Laminin"/>
    <property type="match status" value="2"/>
</dbReference>
<reference evidence="8" key="1">
    <citation type="submission" date="2021-02" db="EMBL/GenBank/DDBJ databases">
        <authorList>
            <person name="Nowell W R."/>
        </authorList>
    </citation>
    <scope>NUCLEOTIDE SEQUENCE</scope>
</reference>
<evidence type="ECO:0000313" key="9">
    <source>
        <dbReference type="EMBL" id="CAF1120657.1"/>
    </source>
</evidence>
<proteinExistence type="predicted"/>
<keyword evidence="5" id="KW-0812">Transmembrane</keyword>
<dbReference type="CDD" id="cd05819">
    <property type="entry name" value="NHL"/>
    <property type="match status" value="3"/>
</dbReference>
<dbReference type="Pfam" id="PF01436">
    <property type="entry name" value="NHL"/>
    <property type="match status" value="2"/>
</dbReference>
<feature type="disulfide bond" evidence="3">
    <location>
        <begin position="1020"/>
        <end position="1029"/>
    </location>
</feature>
<keyword evidence="1" id="KW-0677">Repeat</keyword>
<protein>
    <recommendedName>
        <fullName evidence="7">EGF-like domain-containing protein</fullName>
    </recommendedName>
</protein>
<comment type="caution">
    <text evidence="3">Lacks conserved residue(s) required for the propagation of feature annotation.</text>
</comment>
<name>A0A813WUP4_ADIRI</name>
<dbReference type="EMBL" id="CAJNOJ010000105">
    <property type="protein sequence ID" value="CAF1120657.1"/>
    <property type="molecule type" value="Genomic_DNA"/>
</dbReference>
<feature type="repeat" description="NHL" evidence="4">
    <location>
        <begin position="885"/>
        <end position="921"/>
    </location>
</feature>
<dbReference type="SMART" id="SM00179">
    <property type="entry name" value="EGF_CA"/>
    <property type="match status" value="2"/>
</dbReference>
<evidence type="ECO:0000256" key="3">
    <source>
        <dbReference type="PROSITE-ProRule" id="PRU00076"/>
    </source>
</evidence>
<keyword evidence="10" id="KW-1185">Reference proteome</keyword>
<dbReference type="Proteomes" id="UP000663852">
    <property type="component" value="Unassembled WGS sequence"/>
</dbReference>
<evidence type="ECO:0000256" key="4">
    <source>
        <dbReference type="PROSITE-ProRule" id="PRU00504"/>
    </source>
</evidence>
<dbReference type="InterPro" id="IPR001258">
    <property type="entry name" value="NHL_repeat"/>
</dbReference>
<dbReference type="Proteomes" id="UP000663828">
    <property type="component" value="Unassembled WGS sequence"/>
</dbReference>